<dbReference type="SUPFAM" id="SSF53649">
    <property type="entry name" value="Alkaline phosphatase-like"/>
    <property type="match status" value="1"/>
</dbReference>
<dbReference type="InterPro" id="IPR017850">
    <property type="entry name" value="Alkaline_phosphatase_core_sf"/>
</dbReference>
<feature type="domain" description="Sulfatase N-terminal" evidence="4">
    <location>
        <begin position="5"/>
        <end position="137"/>
    </location>
</feature>
<dbReference type="Proteomes" id="UP000550707">
    <property type="component" value="Unassembled WGS sequence"/>
</dbReference>
<dbReference type="Gene3D" id="3.30.1120.10">
    <property type="match status" value="1"/>
</dbReference>
<evidence type="ECO:0000256" key="3">
    <source>
        <dbReference type="ARBA" id="ARBA00022801"/>
    </source>
</evidence>
<organism evidence="5 6">
    <name type="scientific">Molossus molossus</name>
    <name type="common">Pallas' mastiff bat</name>
    <name type="synonym">Vespertilio molossus</name>
    <dbReference type="NCBI Taxonomy" id="27622"/>
    <lineage>
        <taxon>Eukaryota</taxon>
        <taxon>Metazoa</taxon>
        <taxon>Chordata</taxon>
        <taxon>Craniata</taxon>
        <taxon>Vertebrata</taxon>
        <taxon>Euteleostomi</taxon>
        <taxon>Mammalia</taxon>
        <taxon>Eutheria</taxon>
        <taxon>Laurasiatheria</taxon>
        <taxon>Chiroptera</taxon>
        <taxon>Yangochiroptera</taxon>
        <taxon>Molossidae</taxon>
        <taxon>Molossus</taxon>
    </lineage>
</organism>
<dbReference type="EMBL" id="JACASF010000026">
    <property type="protein sequence ID" value="KAF6398884.1"/>
    <property type="molecule type" value="Genomic_DNA"/>
</dbReference>
<reference evidence="5 6" key="1">
    <citation type="journal article" date="2020" name="Nature">
        <title>Six reference-quality genomes reveal evolution of bat adaptations.</title>
        <authorList>
            <person name="Jebb D."/>
            <person name="Huang Z."/>
            <person name="Pippel M."/>
            <person name="Hughes G.M."/>
            <person name="Lavrichenko K."/>
            <person name="Devanna P."/>
            <person name="Winkler S."/>
            <person name="Jermiin L.S."/>
            <person name="Skirmuntt E.C."/>
            <person name="Katzourakis A."/>
            <person name="Burkitt-Gray L."/>
            <person name="Ray D.A."/>
            <person name="Sullivan K.A.M."/>
            <person name="Roscito J.G."/>
            <person name="Kirilenko B.M."/>
            <person name="Davalos L.M."/>
            <person name="Corthals A.P."/>
            <person name="Power M.L."/>
            <person name="Jones G."/>
            <person name="Ransome R.D."/>
            <person name="Dechmann D.K.N."/>
            <person name="Locatelli A.G."/>
            <person name="Puechmaille S.J."/>
            <person name="Fedrigo O."/>
            <person name="Jarvis E.D."/>
            <person name="Hiller M."/>
            <person name="Vernes S.C."/>
            <person name="Myers E.W."/>
            <person name="Teeling E.C."/>
        </authorList>
    </citation>
    <scope>NUCLEOTIDE SEQUENCE [LARGE SCALE GENOMIC DNA]</scope>
    <source>
        <strain evidence="5">MMolMol1</strain>
        <tissue evidence="5">Muscle</tissue>
    </source>
</reference>
<dbReference type="Pfam" id="PF00884">
    <property type="entry name" value="Sulfatase"/>
    <property type="match status" value="1"/>
</dbReference>
<comment type="similarity">
    <text evidence="2">Belongs to the sulfatase family.</text>
</comment>
<evidence type="ECO:0000259" key="4">
    <source>
        <dbReference type="Pfam" id="PF00884"/>
    </source>
</evidence>
<dbReference type="InterPro" id="IPR000917">
    <property type="entry name" value="Sulfatase_N"/>
</dbReference>
<name>A0A7J8BJJ8_MOLMO</name>
<keyword evidence="3" id="KW-0378">Hydrolase</keyword>
<keyword evidence="6" id="KW-1185">Reference proteome</keyword>
<dbReference type="PANTHER" id="PTHR42693">
    <property type="entry name" value="ARYLSULFATASE FAMILY MEMBER"/>
    <property type="match status" value="1"/>
</dbReference>
<evidence type="ECO:0000313" key="5">
    <source>
        <dbReference type="EMBL" id="KAF6398884.1"/>
    </source>
</evidence>
<dbReference type="InterPro" id="IPR050738">
    <property type="entry name" value="Sulfatase"/>
</dbReference>
<evidence type="ECO:0000256" key="1">
    <source>
        <dbReference type="ARBA" id="ARBA00001913"/>
    </source>
</evidence>
<dbReference type="FunFam" id="3.30.1120.10:FF:000003">
    <property type="entry name" value="Arylsulfatase A"/>
    <property type="match status" value="1"/>
</dbReference>
<dbReference type="GO" id="GO:0004065">
    <property type="term" value="F:arylsulfatase activity"/>
    <property type="evidence" value="ECO:0007669"/>
    <property type="project" value="TreeGrafter"/>
</dbReference>
<protein>
    <submittedName>
        <fullName evidence="5">Arylsulfatase A</fullName>
    </submittedName>
</protein>
<dbReference type="AlphaFoldDB" id="A0A7J8BJJ8"/>
<sequence length="299" mass="31952">MIDAQRQGRPFFLYYASHHTHYPQFSGQSFVGRSGRGPFGDSLMELDAAVGALMTAVGDLGLLGETLVIFTADNGPETMRMSHGGCSGVLRCGKGTTFDGGVRVPAVAFWPGHITPGVTHDLVSSLDLLPTLAALSGAPLPNVTLDGIDFSPLLLGTGKSLRQNMYFYPTYPDEIRGVFAVRSGKYKAHFFTQGSAHSDNTPDPACHSSSPLTAHEPPMLFDLSEDPGENYNLLGNGAEVDQEALEAMKELQLLKAQFDASMTFSPSQMALGEDAALQLCCQPSCIPWPTCCHCPGIPP</sequence>
<proteinExistence type="inferred from homology"/>
<dbReference type="PANTHER" id="PTHR42693:SF11">
    <property type="entry name" value="ARYLSULFATASE A"/>
    <property type="match status" value="1"/>
</dbReference>
<evidence type="ECO:0000313" key="6">
    <source>
        <dbReference type="Proteomes" id="UP000550707"/>
    </source>
</evidence>
<dbReference type="Gene3D" id="3.40.720.10">
    <property type="entry name" value="Alkaline Phosphatase, subunit A"/>
    <property type="match status" value="1"/>
</dbReference>
<comment type="cofactor">
    <cofactor evidence="1">
        <name>Ca(2+)</name>
        <dbReference type="ChEBI" id="CHEBI:29108"/>
    </cofactor>
</comment>
<dbReference type="Pfam" id="PF14707">
    <property type="entry name" value="Sulfatase_C"/>
    <property type="match status" value="1"/>
</dbReference>
<evidence type="ECO:0000256" key="2">
    <source>
        <dbReference type="ARBA" id="ARBA00008779"/>
    </source>
</evidence>
<gene>
    <name evidence="5" type="ORF">HJG59_001048</name>
</gene>
<comment type="caution">
    <text evidence="5">The sequence shown here is derived from an EMBL/GenBank/DDBJ whole genome shotgun (WGS) entry which is preliminary data.</text>
</comment>
<accession>A0A7J8BJJ8</accession>